<comment type="caution">
    <text evidence="3">The sequence shown here is derived from an EMBL/GenBank/DDBJ whole genome shotgun (WGS) entry which is preliminary data.</text>
</comment>
<feature type="compositionally biased region" description="Basic and acidic residues" evidence="1">
    <location>
        <begin position="511"/>
        <end position="525"/>
    </location>
</feature>
<dbReference type="GO" id="GO:0016281">
    <property type="term" value="C:eukaryotic translation initiation factor 4F complex"/>
    <property type="evidence" value="ECO:0007669"/>
    <property type="project" value="TreeGrafter"/>
</dbReference>
<dbReference type="AlphaFoldDB" id="A0AAV6PG67"/>
<dbReference type="PANTHER" id="PTHR23253:SF10">
    <property type="entry name" value="EUKARYOTIC TRANSLATION INITIATION FACTOR 4 GAMMA 1"/>
    <property type="match status" value="1"/>
</dbReference>
<evidence type="ECO:0000313" key="4">
    <source>
        <dbReference type="Proteomes" id="UP000693946"/>
    </source>
</evidence>
<feature type="region of interest" description="Disordered" evidence="1">
    <location>
        <begin position="406"/>
        <end position="425"/>
    </location>
</feature>
<dbReference type="EMBL" id="JAGKHQ010001353">
    <property type="protein sequence ID" value="KAG7457400.1"/>
    <property type="molecule type" value="Genomic_DNA"/>
</dbReference>
<dbReference type="FunFam" id="1.25.40.180:FF:000001">
    <property type="entry name" value="Eukaryotic translation initiation factor 4 gamma, 3, putative"/>
    <property type="match status" value="1"/>
</dbReference>
<dbReference type="Proteomes" id="UP000693946">
    <property type="component" value="Unassembled WGS sequence"/>
</dbReference>
<keyword evidence="3" id="KW-0396">Initiation factor</keyword>
<dbReference type="GO" id="GO:0003729">
    <property type="term" value="F:mRNA binding"/>
    <property type="evidence" value="ECO:0007669"/>
    <property type="project" value="TreeGrafter"/>
</dbReference>
<proteinExistence type="predicted"/>
<organism evidence="3 4">
    <name type="scientific">Solea senegalensis</name>
    <name type="common">Senegalese sole</name>
    <dbReference type="NCBI Taxonomy" id="28829"/>
    <lineage>
        <taxon>Eukaryota</taxon>
        <taxon>Metazoa</taxon>
        <taxon>Chordata</taxon>
        <taxon>Craniata</taxon>
        <taxon>Vertebrata</taxon>
        <taxon>Euteleostomi</taxon>
        <taxon>Actinopterygii</taxon>
        <taxon>Neopterygii</taxon>
        <taxon>Teleostei</taxon>
        <taxon>Neoteleostei</taxon>
        <taxon>Acanthomorphata</taxon>
        <taxon>Carangaria</taxon>
        <taxon>Pleuronectiformes</taxon>
        <taxon>Pleuronectoidei</taxon>
        <taxon>Soleidae</taxon>
        <taxon>Solea</taxon>
    </lineage>
</organism>
<dbReference type="Pfam" id="PF02854">
    <property type="entry name" value="MIF4G"/>
    <property type="match status" value="1"/>
</dbReference>
<dbReference type="PANTHER" id="PTHR23253">
    <property type="entry name" value="EUKARYOTIC TRANSLATION INITIATION FACTOR 4 GAMMA"/>
    <property type="match status" value="1"/>
</dbReference>
<accession>A0AAV6PG67</accession>
<dbReference type="SMART" id="SM00543">
    <property type="entry name" value="MIF4G"/>
    <property type="match status" value="1"/>
</dbReference>
<name>A0AAV6PG67_SOLSE</name>
<feature type="region of interest" description="Disordered" evidence="1">
    <location>
        <begin position="43"/>
        <end position="77"/>
    </location>
</feature>
<dbReference type="InterPro" id="IPR003890">
    <property type="entry name" value="MIF4G-like_typ-3"/>
</dbReference>
<keyword evidence="4" id="KW-1185">Reference proteome</keyword>
<feature type="compositionally biased region" description="Basic residues" evidence="1">
    <location>
        <begin position="547"/>
        <end position="559"/>
    </location>
</feature>
<feature type="compositionally biased region" description="Basic and acidic residues" evidence="1">
    <location>
        <begin position="470"/>
        <end position="481"/>
    </location>
</feature>
<reference evidence="3 4" key="1">
    <citation type="journal article" date="2021" name="Sci. Rep.">
        <title>Chromosome anchoring in Senegalese sole (Solea senegalensis) reveals sex-associated markers and genome rearrangements in flatfish.</title>
        <authorList>
            <person name="Guerrero-Cozar I."/>
            <person name="Gomez-Garrido J."/>
            <person name="Berbel C."/>
            <person name="Martinez-Blanch J.F."/>
            <person name="Alioto T."/>
            <person name="Claros M.G."/>
            <person name="Gagnaire P.A."/>
            <person name="Manchado M."/>
        </authorList>
    </citation>
    <scope>NUCLEOTIDE SEQUENCE [LARGE SCALE GENOMIC DNA]</scope>
    <source>
        <strain evidence="3">Sse05_10M</strain>
    </source>
</reference>
<evidence type="ECO:0000313" key="3">
    <source>
        <dbReference type="EMBL" id="KAG7457400.1"/>
    </source>
</evidence>
<feature type="domain" description="MIF4G" evidence="2">
    <location>
        <begin position="120"/>
        <end position="348"/>
    </location>
</feature>
<feature type="region of interest" description="Disordered" evidence="1">
    <location>
        <begin position="452"/>
        <end position="559"/>
    </location>
</feature>
<keyword evidence="3" id="KW-0648">Protein biosynthesis</keyword>
<feature type="compositionally biased region" description="Low complexity" evidence="1">
    <location>
        <begin position="57"/>
        <end position="66"/>
    </location>
</feature>
<dbReference type="GO" id="GO:0003743">
    <property type="term" value="F:translation initiation factor activity"/>
    <property type="evidence" value="ECO:0007669"/>
    <property type="project" value="UniProtKB-KW"/>
</dbReference>
<sequence>MERKRYNSEFLLSLQFVSASVIKPQNLTNMTDVVLDQVNKTPLPPANEASFNPDFTSSYSNSGSSSVGPDESEEPKKNMSIMSENNNMKFHKAESAWKPAVKKSTHKEDDHEKAKTQELFRCVRCILNKLTPQKFQKLIEKMRELMIDTEERLKGAIDLIFEKAISEPHFSVTYAKMCHCLMELKVPPSRTSGVNADFHKLLINHCQKEFEKDKRDDEILIKKQRVLEACKNEDKHQHLKEELEEARDKARRRSLGNVKFIGELFRLKMLKEPIMHECVKILLKKHDEESLECLCKLLSTIGKDLDHLKARSHVDKYFNQIGKIIKERKTSSRIRFKLLDLMDLRKSNWVPRRGDQGPKTIDQIHQEAEMEEHREQIKVQQQLIFKKEEGGGRICRDMWFRGLRRAGNDRATQPQDGRQNIMDKPNNTYVMKITKLGALDFNNPQLVQRGKHMKDVWTKGCSGGTRTKPGSKDHSSVRQHSDSMSSTDSSGECGGNRDKSKHKREPFNQSHHSEGQEDHDDRESQKQGGRNQVSPEPGHHVVPQQQRQRRRRRRKQRQE</sequence>
<evidence type="ECO:0000259" key="2">
    <source>
        <dbReference type="SMART" id="SM00543"/>
    </source>
</evidence>
<protein>
    <submittedName>
        <fullName evidence="3">Eukaryotic translation initiation factor 4 gamma 1-like isoform X1</fullName>
    </submittedName>
</protein>
<evidence type="ECO:0000256" key="1">
    <source>
        <dbReference type="SAM" id="MobiDB-lite"/>
    </source>
</evidence>
<gene>
    <name evidence="3" type="ORF">JOB18_017962</name>
</gene>